<dbReference type="PROSITE" id="PS51186">
    <property type="entry name" value="GNAT"/>
    <property type="match status" value="1"/>
</dbReference>
<sequence>MSSWKKDGFTISTDKQYLDTDVIHHFLCVDSYWAKGITMDKVQKSIEKSSICFGMYEGNPAIGEARQIGFVRAVTDFVRFAWIMDVFVLPEYRGRGLSKWMIETMVEQSELKDVRKMMLCTYDAHGLYEQYGFQTLDDPEIFMQRKI</sequence>
<dbReference type="CDD" id="cd04301">
    <property type="entry name" value="NAT_SF"/>
    <property type="match status" value="1"/>
</dbReference>
<dbReference type="Pfam" id="PF13508">
    <property type="entry name" value="Acetyltransf_7"/>
    <property type="match status" value="1"/>
</dbReference>
<dbReference type="PANTHER" id="PTHR43233:SF1">
    <property type="entry name" value="FAMILY N-ACETYLTRANSFERASE, PUTATIVE (AFU_ORTHOLOGUE AFUA_6G03350)-RELATED"/>
    <property type="match status" value="1"/>
</dbReference>
<accession>A0A852TCV3</accession>
<reference evidence="3" key="2">
    <citation type="submission" date="2020-08" db="EMBL/GenBank/DDBJ databases">
        <title>The Agave Microbiome: Exploring the role of microbial communities in plant adaptations to desert environments.</title>
        <authorList>
            <person name="Partida-Martinez L.P."/>
        </authorList>
    </citation>
    <scope>NUCLEOTIDE SEQUENCE [LARGE SCALE GENOMIC DNA]</scope>
    <source>
        <strain evidence="3">AT2.8</strain>
    </source>
</reference>
<feature type="domain" description="N-acetyltransferase" evidence="1">
    <location>
        <begin position="9"/>
        <end position="147"/>
    </location>
</feature>
<dbReference type="Gene3D" id="3.40.630.30">
    <property type="match status" value="1"/>
</dbReference>
<dbReference type="EMBL" id="JACCBX010000007">
    <property type="protein sequence ID" value="NYE06660.1"/>
    <property type="molecule type" value="Genomic_DNA"/>
</dbReference>
<proteinExistence type="predicted"/>
<dbReference type="InterPro" id="IPR000182">
    <property type="entry name" value="GNAT_dom"/>
</dbReference>
<evidence type="ECO:0000313" key="2">
    <source>
        <dbReference type="EMBL" id="NYE06660.1"/>
    </source>
</evidence>
<dbReference type="SUPFAM" id="SSF55729">
    <property type="entry name" value="Acyl-CoA N-acyltransferases (Nat)"/>
    <property type="match status" value="1"/>
</dbReference>
<protein>
    <submittedName>
        <fullName evidence="2">GNAT superfamily N-acetyltransferase</fullName>
    </submittedName>
</protein>
<dbReference type="PANTHER" id="PTHR43233">
    <property type="entry name" value="FAMILY N-ACETYLTRANSFERASE, PUTATIVE (AFU_ORTHOLOGUE AFUA_6G03350)-RELATED"/>
    <property type="match status" value="1"/>
</dbReference>
<dbReference type="Proteomes" id="UP000548423">
    <property type="component" value="Unassembled WGS sequence"/>
</dbReference>
<name>A0A852TCV3_9BACI</name>
<dbReference type="AlphaFoldDB" id="A0A852TCV3"/>
<dbReference type="InterPro" id="IPR016181">
    <property type="entry name" value="Acyl_CoA_acyltransferase"/>
</dbReference>
<gene>
    <name evidence="2" type="ORF">F4694_003440</name>
</gene>
<evidence type="ECO:0000313" key="3">
    <source>
        <dbReference type="Proteomes" id="UP000548423"/>
    </source>
</evidence>
<evidence type="ECO:0000259" key="1">
    <source>
        <dbReference type="PROSITE" id="PS51186"/>
    </source>
</evidence>
<dbReference type="GO" id="GO:0016747">
    <property type="term" value="F:acyltransferase activity, transferring groups other than amino-acyl groups"/>
    <property type="evidence" value="ECO:0007669"/>
    <property type="project" value="InterPro"/>
</dbReference>
<reference evidence="3" key="1">
    <citation type="submission" date="2020-07" db="EMBL/GenBank/DDBJ databases">
        <authorList>
            <person name="Partida-Martinez L."/>
            <person name="Huntemann M."/>
            <person name="Clum A."/>
            <person name="Wang J."/>
            <person name="Palaniappan K."/>
            <person name="Ritter S."/>
            <person name="Chen I.-M."/>
            <person name="Stamatis D."/>
            <person name="Reddy T."/>
            <person name="O'Malley R."/>
            <person name="Daum C."/>
            <person name="Shapiro N."/>
            <person name="Ivanova N."/>
            <person name="Kyrpides N."/>
            <person name="Woyke T."/>
        </authorList>
    </citation>
    <scope>NUCLEOTIDE SEQUENCE [LARGE SCALE GENOMIC DNA]</scope>
    <source>
        <strain evidence="3">AT2.8</strain>
    </source>
</reference>
<organism evidence="2 3">
    <name type="scientific">Neobacillus niacini</name>
    <dbReference type="NCBI Taxonomy" id="86668"/>
    <lineage>
        <taxon>Bacteria</taxon>
        <taxon>Bacillati</taxon>
        <taxon>Bacillota</taxon>
        <taxon>Bacilli</taxon>
        <taxon>Bacillales</taxon>
        <taxon>Bacillaceae</taxon>
        <taxon>Neobacillus</taxon>
    </lineage>
</organism>
<dbReference type="InterPro" id="IPR053144">
    <property type="entry name" value="Acetyltransferase_Butenolide"/>
</dbReference>
<comment type="caution">
    <text evidence="2">The sequence shown here is derived from an EMBL/GenBank/DDBJ whole genome shotgun (WGS) entry which is preliminary data.</text>
</comment>